<dbReference type="EMBL" id="JANPWB010000016">
    <property type="protein sequence ID" value="KAJ1085005.1"/>
    <property type="molecule type" value="Genomic_DNA"/>
</dbReference>
<proteinExistence type="predicted"/>
<sequence>MAPGQSFPPLPPGLPLAPLRRPYARVLASGNLRASCLYRNKRLHSVAMATVGRGAVQRVPRVTGGSREKKVE</sequence>
<dbReference type="Proteomes" id="UP001066276">
    <property type="component" value="Chromosome 12"/>
</dbReference>
<protein>
    <submittedName>
        <fullName evidence="1">Uncharacterized protein</fullName>
    </submittedName>
</protein>
<keyword evidence="2" id="KW-1185">Reference proteome</keyword>
<reference evidence="1" key="1">
    <citation type="journal article" date="2022" name="bioRxiv">
        <title>Sequencing and chromosome-scale assembly of the giantPleurodeles waltlgenome.</title>
        <authorList>
            <person name="Brown T."/>
            <person name="Elewa A."/>
            <person name="Iarovenko S."/>
            <person name="Subramanian E."/>
            <person name="Araus A.J."/>
            <person name="Petzold A."/>
            <person name="Susuki M."/>
            <person name="Suzuki K.-i.T."/>
            <person name="Hayashi T."/>
            <person name="Toyoda A."/>
            <person name="Oliveira C."/>
            <person name="Osipova E."/>
            <person name="Leigh N.D."/>
            <person name="Simon A."/>
            <person name="Yun M.H."/>
        </authorList>
    </citation>
    <scope>NUCLEOTIDE SEQUENCE</scope>
    <source>
        <strain evidence="1">20211129_DDA</strain>
        <tissue evidence="1">Liver</tissue>
    </source>
</reference>
<name>A0AAV7L0C4_PLEWA</name>
<gene>
    <name evidence="1" type="ORF">NDU88_005142</name>
</gene>
<dbReference type="AlphaFoldDB" id="A0AAV7L0C4"/>
<evidence type="ECO:0000313" key="2">
    <source>
        <dbReference type="Proteomes" id="UP001066276"/>
    </source>
</evidence>
<organism evidence="1 2">
    <name type="scientific">Pleurodeles waltl</name>
    <name type="common">Iberian ribbed newt</name>
    <dbReference type="NCBI Taxonomy" id="8319"/>
    <lineage>
        <taxon>Eukaryota</taxon>
        <taxon>Metazoa</taxon>
        <taxon>Chordata</taxon>
        <taxon>Craniata</taxon>
        <taxon>Vertebrata</taxon>
        <taxon>Euteleostomi</taxon>
        <taxon>Amphibia</taxon>
        <taxon>Batrachia</taxon>
        <taxon>Caudata</taxon>
        <taxon>Salamandroidea</taxon>
        <taxon>Salamandridae</taxon>
        <taxon>Pleurodelinae</taxon>
        <taxon>Pleurodeles</taxon>
    </lineage>
</organism>
<accession>A0AAV7L0C4</accession>
<comment type="caution">
    <text evidence="1">The sequence shown here is derived from an EMBL/GenBank/DDBJ whole genome shotgun (WGS) entry which is preliminary data.</text>
</comment>
<evidence type="ECO:0000313" key="1">
    <source>
        <dbReference type="EMBL" id="KAJ1085005.1"/>
    </source>
</evidence>